<gene>
    <name evidence="2" type="ORF">OD459_04175</name>
</gene>
<dbReference type="AlphaFoldDB" id="A0AA46PZD8"/>
<proteinExistence type="predicted"/>
<evidence type="ECO:0000313" key="2">
    <source>
        <dbReference type="EMBL" id="UYG96235.1"/>
    </source>
</evidence>
<evidence type="ECO:0000259" key="1">
    <source>
        <dbReference type="Pfam" id="PF14470"/>
    </source>
</evidence>
<organism evidence="2 3">
    <name type="scientific">Cytobacillus firmus</name>
    <name type="common">Bacillus firmus</name>
    <dbReference type="NCBI Taxonomy" id="1399"/>
    <lineage>
        <taxon>Bacteria</taxon>
        <taxon>Bacillati</taxon>
        <taxon>Bacillota</taxon>
        <taxon>Bacilli</taxon>
        <taxon>Bacillales</taxon>
        <taxon>Bacillaceae</taxon>
        <taxon>Cytobacillus</taxon>
    </lineage>
</organism>
<sequence length="125" mass="14438">MDNIKNQVKNVLHEGENIIECLSCSLVAHYCLAPQAGLFAATNKRLLFYGILVSETNKELVEEFAYSHITSIEEKRGITGKHIHMYYKQDLYKFQQIQGMNLFDFMVAVKEKMRLFTTSQKSVIL</sequence>
<protein>
    <submittedName>
        <fullName evidence="2">PH domain-containing protein</fullName>
    </submittedName>
</protein>
<feature type="domain" description="YokE-like PH" evidence="1">
    <location>
        <begin position="12"/>
        <end position="110"/>
    </location>
</feature>
<dbReference type="InterPro" id="IPR039519">
    <property type="entry name" value="YokE-like_PH"/>
</dbReference>
<accession>A0AA46PZD8</accession>
<dbReference type="EMBL" id="CP107027">
    <property type="protein sequence ID" value="UYG96235.1"/>
    <property type="molecule type" value="Genomic_DNA"/>
</dbReference>
<dbReference type="RefSeq" id="WP_231593966.1">
    <property type="nucleotide sequence ID" value="NZ_CP107027.1"/>
</dbReference>
<reference evidence="2" key="1">
    <citation type="submission" date="2022-10" db="EMBL/GenBank/DDBJ databases">
        <title>Mechanism of multi-heavy metal repair in Cytobacillus Firmus M7.</title>
        <authorList>
            <person name="Li X."/>
            <person name="Yu C."/>
        </authorList>
    </citation>
    <scope>NUCLEOTIDE SEQUENCE</scope>
    <source>
        <strain evidence="2">M7</strain>
    </source>
</reference>
<dbReference type="Proteomes" id="UP001163104">
    <property type="component" value="Chromosome"/>
</dbReference>
<evidence type="ECO:0000313" key="3">
    <source>
        <dbReference type="Proteomes" id="UP001163104"/>
    </source>
</evidence>
<dbReference type="Pfam" id="PF14470">
    <property type="entry name" value="bPH_3"/>
    <property type="match status" value="1"/>
</dbReference>
<name>A0AA46PZD8_CYTFI</name>